<name>A0ABS1X0A7_9GAMM</name>
<accession>A0ABS1X0A7</accession>
<sequence>MMQTLSIVDHACSRPARSTATRRVNQTLQELMGQFAFSRLELGKARVGRVTHRLFWHHGRACRFIIDFDASAVTMPALVPATPQLLRELQATARSTGMSAPALDPSKGELRVFTCRGSLTLSVTVLNNAFDHCTEYLINLADFALRWNDATRLENCS</sequence>
<dbReference type="Proteomes" id="UP000661077">
    <property type="component" value="Unassembled WGS sequence"/>
</dbReference>
<dbReference type="EMBL" id="JAEVLS010000004">
    <property type="protein sequence ID" value="MBM0106681.1"/>
    <property type="molecule type" value="Genomic_DNA"/>
</dbReference>
<evidence type="ECO:0000313" key="2">
    <source>
        <dbReference type="Proteomes" id="UP000661077"/>
    </source>
</evidence>
<keyword evidence="2" id="KW-1185">Reference proteome</keyword>
<comment type="caution">
    <text evidence="1">The sequence shown here is derived from an EMBL/GenBank/DDBJ whole genome shotgun (WGS) entry which is preliminary data.</text>
</comment>
<protein>
    <submittedName>
        <fullName evidence="1">Uncharacterized protein</fullName>
    </submittedName>
</protein>
<organism evidence="1 2">
    <name type="scientific">Steroidobacter gossypii</name>
    <dbReference type="NCBI Taxonomy" id="2805490"/>
    <lineage>
        <taxon>Bacteria</taxon>
        <taxon>Pseudomonadati</taxon>
        <taxon>Pseudomonadota</taxon>
        <taxon>Gammaproteobacteria</taxon>
        <taxon>Steroidobacterales</taxon>
        <taxon>Steroidobacteraceae</taxon>
        <taxon>Steroidobacter</taxon>
    </lineage>
</organism>
<evidence type="ECO:0000313" key="1">
    <source>
        <dbReference type="EMBL" id="MBM0106681.1"/>
    </source>
</evidence>
<proteinExistence type="predicted"/>
<reference evidence="1 2" key="1">
    <citation type="journal article" date="2021" name="Int. J. Syst. Evol. Microbiol.">
        <title>Steroidobacter gossypii sp. nov., isolated from soil of cotton cropping field.</title>
        <authorList>
            <person name="Huang R."/>
            <person name="Yang S."/>
            <person name="Zhen C."/>
            <person name="Liu W."/>
        </authorList>
    </citation>
    <scope>NUCLEOTIDE SEQUENCE [LARGE SCALE GENOMIC DNA]</scope>
    <source>
        <strain evidence="1 2">S1-65</strain>
    </source>
</reference>
<gene>
    <name evidence="1" type="ORF">JM946_18270</name>
</gene>